<dbReference type="Proteomes" id="UP000178943">
    <property type="component" value="Unassembled WGS sequence"/>
</dbReference>
<reference evidence="1 2" key="1">
    <citation type="journal article" date="2016" name="Nat. Commun.">
        <title>Thousands of microbial genomes shed light on interconnected biogeochemical processes in an aquifer system.</title>
        <authorList>
            <person name="Anantharaman K."/>
            <person name="Brown C.T."/>
            <person name="Hug L.A."/>
            <person name="Sharon I."/>
            <person name="Castelle C.J."/>
            <person name="Probst A.J."/>
            <person name="Thomas B.C."/>
            <person name="Singh A."/>
            <person name="Wilkins M.J."/>
            <person name="Karaoz U."/>
            <person name="Brodie E.L."/>
            <person name="Williams K.H."/>
            <person name="Hubbard S.S."/>
            <person name="Banfield J.F."/>
        </authorList>
    </citation>
    <scope>NUCLEOTIDE SEQUENCE [LARGE SCALE GENOMIC DNA]</scope>
</reference>
<accession>A0A1F5V5V9</accession>
<protein>
    <submittedName>
        <fullName evidence="1">Uncharacterized protein</fullName>
    </submittedName>
</protein>
<proteinExistence type="predicted"/>
<evidence type="ECO:0000313" key="2">
    <source>
        <dbReference type="Proteomes" id="UP000178943"/>
    </source>
</evidence>
<organism evidence="1 2">
    <name type="scientific">Candidatus Fischerbacteria bacterium RBG_13_37_8</name>
    <dbReference type="NCBI Taxonomy" id="1817863"/>
    <lineage>
        <taxon>Bacteria</taxon>
        <taxon>Candidatus Fischeribacteriota</taxon>
    </lineage>
</organism>
<evidence type="ECO:0000313" key="1">
    <source>
        <dbReference type="EMBL" id="OGF58668.1"/>
    </source>
</evidence>
<gene>
    <name evidence="1" type="ORF">A2Y62_03960</name>
</gene>
<dbReference type="AlphaFoldDB" id="A0A1F5V5V9"/>
<sequence>MNRKDHNNCIMILLIIFFVSLCFNSNTIVIAQATDVSKVIDELAVPESPAFAILGVTPESITRPASPRELALSFLQGLDPAGNFQSGLAIDTAPYLLFFGKGLTLEDYKKNIMKRELSRIQFSLATAKGIKEEDKAMRLSFGFRWVLWDEGDVRLDKTLIECIDEAHKEALEKFPSGKTLDPSEEEERMNRVAKYVEDQAIICRRECQKRNWNKSALDIGIAPSWISNDGTTNNVAWNGIGIWTSFSYGFNNFKSLKNKAQITFHTLYRTNESLADPSQTGMFFEQDSFSFGARLRYGNPKSSLLIQSIFIHAEPSSRAEDNSYRFSAGAEFQIATKLWLHLSVGGSGGRIDNNNQGFIISQLKWSFSENKAI</sequence>
<name>A0A1F5V5V9_9BACT</name>
<comment type="caution">
    <text evidence="1">The sequence shown here is derived from an EMBL/GenBank/DDBJ whole genome shotgun (WGS) entry which is preliminary data.</text>
</comment>
<dbReference type="STRING" id="1817863.A2Y62_03960"/>
<dbReference type="EMBL" id="MFGW01000236">
    <property type="protein sequence ID" value="OGF58668.1"/>
    <property type="molecule type" value="Genomic_DNA"/>
</dbReference>